<dbReference type="AlphaFoldDB" id="A0AAW1VFX0"/>
<evidence type="ECO:0000313" key="1">
    <source>
        <dbReference type="EMBL" id="KAK9891558.1"/>
    </source>
</evidence>
<organism evidence="1 2">
    <name type="scientific">Henosepilachna vigintioctopunctata</name>
    <dbReference type="NCBI Taxonomy" id="420089"/>
    <lineage>
        <taxon>Eukaryota</taxon>
        <taxon>Metazoa</taxon>
        <taxon>Ecdysozoa</taxon>
        <taxon>Arthropoda</taxon>
        <taxon>Hexapoda</taxon>
        <taxon>Insecta</taxon>
        <taxon>Pterygota</taxon>
        <taxon>Neoptera</taxon>
        <taxon>Endopterygota</taxon>
        <taxon>Coleoptera</taxon>
        <taxon>Polyphaga</taxon>
        <taxon>Cucujiformia</taxon>
        <taxon>Coccinelloidea</taxon>
        <taxon>Coccinellidae</taxon>
        <taxon>Epilachninae</taxon>
        <taxon>Epilachnini</taxon>
        <taxon>Henosepilachna</taxon>
    </lineage>
</organism>
<dbReference type="GO" id="GO:0008168">
    <property type="term" value="F:methyltransferase activity"/>
    <property type="evidence" value="ECO:0007669"/>
    <property type="project" value="UniProtKB-KW"/>
</dbReference>
<gene>
    <name evidence="1" type="ORF">WA026_015519</name>
</gene>
<dbReference type="CDD" id="cd02440">
    <property type="entry name" value="AdoMet_MTases"/>
    <property type="match status" value="1"/>
</dbReference>
<keyword evidence="2" id="KW-1185">Reference proteome</keyword>
<dbReference type="SUPFAM" id="SSF53335">
    <property type="entry name" value="S-adenosyl-L-methionine-dependent methyltransferases"/>
    <property type="match status" value="1"/>
</dbReference>
<evidence type="ECO:0008006" key="3">
    <source>
        <dbReference type="Google" id="ProtNLM"/>
    </source>
</evidence>
<dbReference type="PANTHER" id="PTHR43861">
    <property type="entry name" value="TRANS-ACONITATE 2-METHYLTRANSFERASE-RELATED"/>
    <property type="match status" value="1"/>
</dbReference>
<proteinExistence type="predicted"/>
<dbReference type="PANTHER" id="PTHR43861:SF1">
    <property type="entry name" value="TRANS-ACONITATE 2-METHYLTRANSFERASE"/>
    <property type="match status" value="1"/>
</dbReference>
<dbReference type="GO" id="GO:0032259">
    <property type="term" value="P:methylation"/>
    <property type="evidence" value="ECO:0007669"/>
    <property type="project" value="UniProtKB-KW"/>
</dbReference>
<dbReference type="EMBL" id="JARQZJ010000129">
    <property type="protein sequence ID" value="KAK9891558.1"/>
    <property type="molecule type" value="Genomic_DNA"/>
</dbReference>
<dbReference type="Pfam" id="PF13489">
    <property type="entry name" value="Methyltransf_23"/>
    <property type="match status" value="1"/>
</dbReference>
<dbReference type="Proteomes" id="UP001431783">
    <property type="component" value="Unassembled WGS sequence"/>
</dbReference>
<reference evidence="1 2" key="1">
    <citation type="submission" date="2023-03" db="EMBL/GenBank/DDBJ databases">
        <title>Genome insight into feeding habits of ladybird beetles.</title>
        <authorList>
            <person name="Li H.-S."/>
            <person name="Huang Y.-H."/>
            <person name="Pang H."/>
        </authorList>
    </citation>
    <scope>NUCLEOTIDE SEQUENCE [LARGE SCALE GENOMIC DNA]</scope>
    <source>
        <strain evidence="1">SYSU_2023b</strain>
        <tissue evidence="1">Whole body</tissue>
    </source>
</reference>
<dbReference type="InterPro" id="IPR029063">
    <property type="entry name" value="SAM-dependent_MTases_sf"/>
</dbReference>
<accession>A0AAW1VFX0</accession>
<evidence type="ECO:0000313" key="2">
    <source>
        <dbReference type="Proteomes" id="UP001431783"/>
    </source>
</evidence>
<dbReference type="Gene3D" id="3.40.50.150">
    <property type="entry name" value="Vaccinia Virus protein VP39"/>
    <property type="match status" value="1"/>
</dbReference>
<name>A0AAW1VFX0_9CUCU</name>
<comment type="caution">
    <text evidence="1">The sequence shown here is derived from an EMBL/GenBank/DDBJ whole genome shotgun (WGS) entry which is preliminary data.</text>
</comment>
<protein>
    <recommendedName>
        <fullName evidence="3">Methyltransferase domain-containing protein</fullName>
    </recommendedName>
</protein>
<sequence>MSISPIKYISLMKYHLEYVPNLLKQYSKVFTWKQKKNLRIVDIGSGPGNLLAKMEPHFPQQYKEIIALDKEIDMVNYFNAVPKDPRISARQLDIEISEIPDDLKNRFDFAFSCMCFHYAEDICKAFKNSSQLLRTNGESFFIWCKISHIYNVYKYLSKIEKWATYTNDFKNWNNHFDNDNPLITVEKEFNKFGLKILKSEELNDIYYEEEKAEYFFDVLNSLDSVSGRIPKYDLQKYKADFNKGVLTQLIVEKTDSGFKHKLHAPTLVVASKKTN</sequence>